<proteinExistence type="inferred from homology"/>
<dbReference type="Pfam" id="PF00520">
    <property type="entry name" value="Ion_trans"/>
    <property type="match status" value="4"/>
</dbReference>
<dbReference type="Gene3D" id="1.10.287.70">
    <property type="match status" value="4"/>
</dbReference>
<keyword evidence="9" id="KW-0407">Ion channel</keyword>
<dbReference type="OMA" id="GMSTFGH"/>
<keyword evidence="9" id="KW-0739">Sodium transport</keyword>
<evidence type="ECO:0000256" key="5">
    <source>
        <dbReference type="ARBA" id="ARBA00022989"/>
    </source>
</evidence>
<dbReference type="InterPro" id="IPR043203">
    <property type="entry name" value="VGCC_Ca_Na"/>
</dbReference>
<protein>
    <recommendedName>
        <fullName evidence="9">Sodium channel protein</fullName>
    </recommendedName>
</protein>
<feature type="transmembrane region" description="Helical" evidence="9">
    <location>
        <begin position="885"/>
        <end position="910"/>
    </location>
</feature>
<keyword evidence="5 9" id="KW-1133">Transmembrane helix</keyword>
<feature type="transmembrane region" description="Helical" evidence="9">
    <location>
        <begin position="1110"/>
        <end position="1134"/>
    </location>
</feature>
<dbReference type="Gene3D" id="1.20.120.350">
    <property type="entry name" value="Voltage-gated potassium channels. Chain C"/>
    <property type="match status" value="3"/>
</dbReference>
<keyword evidence="7" id="KW-1015">Disulfide bond</keyword>
<organism evidence="12 13">
    <name type="scientific">Exaiptasia diaphana</name>
    <name type="common">Tropical sea anemone</name>
    <name type="synonym">Aiptasia pulchella</name>
    <dbReference type="NCBI Taxonomy" id="2652724"/>
    <lineage>
        <taxon>Eukaryota</taxon>
        <taxon>Metazoa</taxon>
        <taxon>Cnidaria</taxon>
        <taxon>Anthozoa</taxon>
        <taxon>Hexacorallia</taxon>
        <taxon>Actiniaria</taxon>
        <taxon>Aiptasiidae</taxon>
        <taxon>Exaiptasia</taxon>
    </lineage>
</organism>
<dbReference type="FunFam" id="1.10.287.70:FF:000047">
    <property type="entry name" value="Sodium channel protein"/>
    <property type="match status" value="1"/>
</dbReference>
<keyword evidence="2" id="KW-1003">Cell membrane</keyword>
<keyword evidence="9" id="KW-0406">Ion transport</keyword>
<dbReference type="Proteomes" id="UP000887567">
    <property type="component" value="Unplaced"/>
</dbReference>
<keyword evidence="9" id="KW-0851">Voltage-gated channel</keyword>
<comment type="subcellular location">
    <subcellularLocation>
        <location evidence="1 9">Cell membrane</location>
        <topology evidence="1 9">Multi-pass membrane protein</topology>
    </subcellularLocation>
</comment>
<feature type="domain" description="Ion transport" evidence="11">
    <location>
        <begin position="200"/>
        <end position="435"/>
    </location>
</feature>
<evidence type="ECO:0000256" key="2">
    <source>
        <dbReference type="ARBA" id="ARBA00022475"/>
    </source>
</evidence>
<keyword evidence="8" id="KW-0325">Glycoprotein</keyword>
<dbReference type="InterPro" id="IPR044564">
    <property type="entry name" value="Na_chnl_inactivation_gate"/>
</dbReference>
<evidence type="ECO:0000313" key="13">
    <source>
        <dbReference type="Proteomes" id="UP000887567"/>
    </source>
</evidence>
<feature type="transmembrane region" description="Helical" evidence="9">
    <location>
        <begin position="574"/>
        <end position="592"/>
    </location>
</feature>
<evidence type="ECO:0000256" key="4">
    <source>
        <dbReference type="ARBA" id="ARBA00022737"/>
    </source>
</evidence>
<dbReference type="SMR" id="A0A913YA38"/>
<evidence type="ECO:0000256" key="6">
    <source>
        <dbReference type="ARBA" id="ARBA00023136"/>
    </source>
</evidence>
<feature type="transmembrane region" description="Helical" evidence="9">
    <location>
        <begin position="930"/>
        <end position="950"/>
    </location>
</feature>
<feature type="transmembrane region" description="Helical" evidence="9">
    <location>
        <begin position="1010"/>
        <end position="1038"/>
    </location>
</feature>
<feature type="transmembrane region" description="Helical" evidence="9">
    <location>
        <begin position="202"/>
        <end position="223"/>
    </location>
</feature>
<feature type="transmembrane region" description="Helical" evidence="9">
    <location>
        <begin position="57"/>
        <end position="82"/>
    </location>
</feature>
<dbReference type="PANTHER" id="PTHR10037:SF62">
    <property type="entry name" value="SODIUM CHANNEL PROTEIN 60E"/>
    <property type="match status" value="1"/>
</dbReference>
<feature type="transmembrane region" description="Helical" evidence="9">
    <location>
        <begin position="612"/>
        <end position="632"/>
    </location>
</feature>
<feature type="transmembrane region" description="Helical" evidence="9">
    <location>
        <begin position="235"/>
        <end position="254"/>
    </location>
</feature>
<dbReference type="InterPro" id="IPR001696">
    <property type="entry name" value="Na_channel_asu"/>
</dbReference>
<evidence type="ECO:0000313" key="12">
    <source>
        <dbReference type="EnsemblMetazoa" id="XP_020917223.1"/>
    </source>
</evidence>
<dbReference type="GO" id="GO:0019228">
    <property type="term" value="P:neuronal action potential"/>
    <property type="evidence" value="ECO:0007669"/>
    <property type="project" value="TreeGrafter"/>
</dbReference>
<feature type="domain" description="Ion transport" evidence="11">
    <location>
        <begin position="11"/>
        <end position="86"/>
    </location>
</feature>
<feature type="transmembrane region" description="Helical" evidence="9">
    <location>
        <begin position="957"/>
        <end position="972"/>
    </location>
</feature>
<name>A0A913YA38_EXADI</name>
<keyword evidence="6 9" id="KW-0472">Membrane</keyword>
<dbReference type="InterPro" id="IPR005821">
    <property type="entry name" value="Ion_trans_dom"/>
</dbReference>
<evidence type="ECO:0000259" key="11">
    <source>
        <dbReference type="Pfam" id="PF00520"/>
    </source>
</evidence>
<keyword evidence="13" id="KW-1185">Reference proteome</keyword>
<evidence type="ECO:0000256" key="9">
    <source>
        <dbReference type="RuleBase" id="RU361132"/>
    </source>
</evidence>
<feature type="domain" description="Ion transport" evidence="11">
    <location>
        <begin position="892"/>
        <end position="1142"/>
    </location>
</feature>
<dbReference type="SUPFAM" id="SSF81324">
    <property type="entry name" value="Voltage-gated potassium channels"/>
    <property type="match status" value="3"/>
</dbReference>
<feature type="domain" description="Ion transport" evidence="11">
    <location>
        <begin position="572"/>
        <end position="840"/>
    </location>
</feature>
<evidence type="ECO:0000256" key="7">
    <source>
        <dbReference type="ARBA" id="ARBA00023157"/>
    </source>
</evidence>
<feature type="transmembrane region" description="Helical" evidence="9">
    <location>
        <begin position="331"/>
        <end position="351"/>
    </location>
</feature>
<dbReference type="GO" id="GO:0005248">
    <property type="term" value="F:voltage-gated sodium channel activity"/>
    <property type="evidence" value="ECO:0007669"/>
    <property type="project" value="InterPro"/>
</dbReference>
<dbReference type="OrthoDB" id="2984333at2759"/>
<comment type="caution">
    <text evidence="9">Lacks conserved residue(s) required for the propagation of feature annotation.</text>
</comment>
<dbReference type="RefSeq" id="XP_020917223.1">
    <property type="nucleotide sequence ID" value="XM_021061564.2"/>
</dbReference>
<dbReference type="FunFam" id="1.10.287.70:FF:000217">
    <property type="entry name" value="Sodium channel protein"/>
    <property type="match status" value="1"/>
</dbReference>
<comment type="similarity">
    <text evidence="9">Belongs to the sodium channel (TC 1.A.1.10) family.</text>
</comment>
<keyword evidence="9" id="KW-0915">Sodium</keyword>
<dbReference type="CDD" id="cd13433">
    <property type="entry name" value="Na_channel_gate"/>
    <property type="match status" value="1"/>
</dbReference>
<dbReference type="KEGG" id="epa:110254560"/>
<feature type="transmembrane region" description="Helical" evidence="9">
    <location>
        <begin position="403"/>
        <end position="425"/>
    </location>
</feature>
<feature type="region of interest" description="Disordered" evidence="10">
    <location>
        <begin position="1385"/>
        <end position="1410"/>
    </location>
</feature>
<accession>A0A913YA38</accession>
<dbReference type="GeneID" id="110254560"/>
<keyword evidence="3 9" id="KW-0812">Transmembrane</keyword>
<evidence type="ECO:0000256" key="1">
    <source>
        <dbReference type="ARBA" id="ARBA00004651"/>
    </source>
</evidence>
<comment type="function">
    <text evidence="9">Mediates the voltage-dependent sodium ion permeability of excitable membranes. Assuming opened or closed conformations in response to the voltage difference across the membrane, the protein forms a sodium-selective channel through which Na(+) ions may pass in accordance with their electrochemical gradient.</text>
</comment>
<feature type="transmembrane region" description="Helical" evidence="9">
    <location>
        <begin position="808"/>
        <end position="831"/>
    </location>
</feature>
<keyword evidence="9" id="KW-0894">Sodium channel</keyword>
<dbReference type="FunFam" id="1.20.120.350:FF:000068">
    <property type="entry name" value="Sodium channel protein"/>
    <property type="match status" value="1"/>
</dbReference>
<feature type="transmembrane region" description="Helical" evidence="9">
    <location>
        <begin position="686"/>
        <end position="712"/>
    </location>
</feature>
<dbReference type="PANTHER" id="PTHR10037">
    <property type="entry name" value="VOLTAGE-GATED CATION CHANNEL CALCIUM AND SODIUM"/>
    <property type="match status" value="1"/>
</dbReference>
<dbReference type="Gene3D" id="1.10.238.10">
    <property type="entry name" value="EF-hand"/>
    <property type="match status" value="1"/>
</dbReference>
<dbReference type="EnsemblMetazoa" id="XM_021061564.2">
    <property type="protein sequence ID" value="XP_020917223.1"/>
    <property type="gene ID" value="LOC110254560"/>
</dbReference>
<dbReference type="FunFam" id="1.20.120.350:FF:000059">
    <property type="entry name" value="Sodium channel protein"/>
    <property type="match status" value="1"/>
</dbReference>
<keyword evidence="9" id="KW-0813">Transport</keyword>
<keyword evidence="4" id="KW-0677">Repeat</keyword>
<dbReference type="GO" id="GO:0086010">
    <property type="term" value="P:membrane depolarization during action potential"/>
    <property type="evidence" value="ECO:0007669"/>
    <property type="project" value="TreeGrafter"/>
</dbReference>
<evidence type="ECO:0000256" key="10">
    <source>
        <dbReference type="SAM" id="MobiDB-lite"/>
    </source>
</evidence>
<sequence>PCPANYTCLPNAGPNPNYGYTNFDNIGWALVMSFQLLTMDYWENLYNKMIAAVGAGYVFYFICAIFFCSFYLLNLVLAIVALSYEQEIRAVVHESVQRRREKKSAVSYPADEETLRTLRPLNTTVGAQILGIKAIRREIAYQIKQAQKSNIQRKESIFKKIGSKNTFKDVLDEKLKNDLFTQDMRCWPRFQRILLSAVDHPLFELAVNGFILANTVVLALYHYGINDGFKYVLDILNLVFTAIFLLEMVVKLMALGTVDYLQSRWNLFDGLIVVMSLIDTTFELAKFRESAGTSIFRTFRLVRIMKLAQSWKTMGKLLATIANSVGPIGNITLILVLIIYIFAVMGVKVFGSSYTEEVFPDGIPRWNFKDFWHSFMVVFRILCGEWIEPLWDCMKATNPGAIVFFILSFVIGNFIVLNLFLALLLNAFDSEDEEEDEDEDEDGEDKEPFRDWLKRKLFTTRRWIVPLKNNVPQSTANGSATNQIQTPGKSTVVKATKPLPRRDLESPTDAGSNATLASLAAGIGGNRKNRPVGEIVITECFPEFLMAPFDCLPLTCYWWLRLRARVRFIVEHRFFEWFILSLVFISSFVLVFEDVHLKDNPKLAYILDTLNYMFAIIFAIEFVLKITGLGIVEFFSSFWNFLDAFIVAISVACIVEDKELAVFRSLRTVRALRPLRAVSRLEGMKVVVNALFAAIPGIANVLLVSLLFWLIFSILGVQLFAGKFFKCLDEDGNRLPILEINNKSDCLAHADDGYRWENSKINFDNVINGFLALFQVATFEGWMEVMDDAVDTRGHDMQPSDESNFSGYTYFVIFIIIGAFFVLNLFVGVIIDNFNTLKRKYDELSGMGMLLTDSQRKWVDMLKEAAKRKAPVQAIRPQDCLRGRLFDAVTSTVFEIVLLGVIICNMIIMMFQHYDQSEQFSEVMKNFNRFFTAVFILELVSKLIALRLYYFKKGWNVFDFIIVIFSIIGLYFDESATKGVGNPSLLRVIRIFRIARLLRLLEFAKGVRQLLVALVISLPALLNIGTLLFLVIFIFAIIGMSTFGHIRKQGAIDDNVNFETFGNSMMVLFRLATGAGWNDVLDALMVQPPDCDFDYGDDLPNGDCGFPLGAILYLVSYIIIVFLIIVNMYIAVILENVNRAQEPGDCIFKKDDLDDYYEKWESLVEGGKQYVSAHRLSHLVANLNEKFRIPQPNSEVLARLDIPIRIGDRVHCFDLLKALVKRLLEQQGESPQTFDQIAIRLEAQFKKSFSNQSPSLTPDNPNDHATRVLQKATRVFTERKRDTRREQLMMLHEIDKRRQMEAEIFNNFDECDSNFSDDSDLDRESLSYHLMLKSKISGGYFNRKGNKSGGSANNIYGSAKGSNSNIFTGDDRGSTHNMYNDREYLDNNHTYGGEPVQNYDDIEPRRSPHIGNYRRNSYNCYEGEPRRSTFYFNHNDGEPPGSIYVNCNGGERRMSSPCTYEAVDYRGSSPYSDEIDESPRSSFSTCNGEPVYGNKFRDFEGGDTWQIEI</sequence>
<dbReference type="GO" id="GO:0001518">
    <property type="term" value="C:voltage-gated sodium channel complex"/>
    <property type="evidence" value="ECO:0007669"/>
    <property type="project" value="UniProtKB-UniRule"/>
</dbReference>
<evidence type="ECO:0000256" key="3">
    <source>
        <dbReference type="ARBA" id="ARBA00022692"/>
    </source>
</evidence>
<dbReference type="InterPro" id="IPR027359">
    <property type="entry name" value="Volt_channel_dom_sf"/>
</dbReference>
<reference evidence="12" key="1">
    <citation type="submission" date="2022-11" db="UniProtKB">
        <authorList>
            <consortium name="EnsemblMetazoa"/>
        </authorList>
    </citation>
    <scope>IDENTIFICATION</scope>
</reference>
<evidence type="ECO:0000256" key="8">
    <source>
        <dbReference type="ARBA" id="ARBA00023180"/>
    </source>
</evidence>
<dbReference type="PRINTS" id="PR00170">
    <property type="entry name" value="NACHANNEL"/>
</dbReference>